<evidence type="ECO:0000313" key="3">
    <source>
        <dbReference type="EMBL" id="WMV43147.1"/>
    </source>
</evidence>
<organism evidence="3 4">
    <name type="scientific">Solanum verrucosum</name>
    <dbReference type="NCBI Taxonomy" id="315347"/>
    <lineage>
        <taxon>Eukaryota</taxon>
        <taxon>Viridiplantae</taxon>
        <taxon>Streptophyta</taxon>
        <taxon>Embryophyta</taxon>
        <taxon>Tracheophyta</taxon>
        <taxon>Spermatophyta</taxon>
        <taxon>Magnoliopsida</taxon>
        <taxon>eudicotyledons</taxon>
        <taxon>Gunneridae</taxon>
        <taxon>Pentapetalae</taxon>
        <taxon>asterids</taxon>
        <taxon>lamiids</taxon>
        <taxon>Solanales</taxon>
        <taxon>Solanaceae</taxon>
        <taxon>Solanoideae</taxon>
        <taxon>Solaneae</taxon>
        <taxon>Solanum</taxon>
    </lineage>
</organism>
<protein>
    <recommendedName>
        <fullName evidence="2">Lsm14-like N-terminal domain-containing protein</fullName>
    </recommendedName>
</protein>
<dbReference type="InterPro" id="IPR025609">
    <property type="entry name" value="Lsm14-like_N"/>
</dbReference>
<dbReference type="EMBL" id="CP133619">
    <property type="protein sequence ID" value="WMV43147.1"/>
    <property type="molecule type" value="Genomic_DNA"/>
</dbReference>
<dbReference type="Gene3D" id="2.30.30.100">
    <property type="match status" value="1"/>
</dbReference>
<dbReference type="Pfam" id="PF12701">
    <property type="entry name" value="LSM14"/>
    <property type="match status" value="1"/>
</dbReference>
<dbReference type="PANTHER" id="PTHR13586:SF23">
    <property type="entry name" value="DECAPPING 5-LIKE PROTEIN-RELATED"/>
    <property type="match status" value="1"/>
</dbReference>
<proteinExistence type="predicted"/>
<name>A0AAF0UBY7_SOLVR</name>
<accession>A0AAF0UBY7</accession>
<dbReference type="GO" id="GO:0000932">
    <property type="term" value="C:P-body"/>
    <property type="evidence" value="ECO:0007669"/>
    <property type="project" value="TreeGrafter"/>
</dbReference>
<dbReference type="GO" id="GO:0033962">
    <property type="term" value="P:P-body assembly"/>
    <property type="evidence" value="ECO:0007669"/>
    <property type="project" value="TreeGrafter"/>
</dbReference>
<dbReference type="GO" id="GO:0003729">
    <property type="term" value="F:mRNA binding"/>
    <property type="evidence" value="ECO:0007669"/>
    <property type="project" value="TreeGrafter"/>
</dbReference>
<evidence type="ECO:0000259" key="2">
    <source>
        <dbReference type="SMART" id="SM01271"/>
    </source>
</evidence>
<sequence length="249" mass="28306">MANDSGINQPPSTAAAAVSPSPSSTPDSYIGSFISLTSKSEIRYEGVLDFLNTKDSSLGLKNVRSYGTEGRKKDGPQIPPNDKVFEFILFRGSDIKVHAYILIGINLTSTLSKETQCSLLNVMLLLLTCICSFQRKSIQLRTPMFGGGLGNNGVFSVKSFYEKLLVREEYVSPCNAIWIPKLPRKVRFFTWWFDTPWAMQKTVKELMFSWKNGRRRRRRAWNVVPLALMWVVWRERNKRAFVGVESSFS</sequence>
<keyword evidence="4" id="KW-1185">Reference proteome</keyword>
<dbReference type="GO" id="GO:0034063">
    <property type="term" value="P:stress granule assembly"/>
    <property type="evidence" value="ECO:0007669"/>
    <property type="project" value="TreeGrafter"/>
</dbReference>
<feature type="region of interest" description="Disordered" evidence="1">
    <location>
        <begin position="1"/>
        <end position="27"/>
    </location>
</feature>
<feature type="compositionally biased region" description="Low complexity" evidence="1">
    <location>
        <begin position="10"/>
        <end position="26"/>
    </location>
</feature>
<dbReference type="CDD" id="cd01736">
    <property type="entry name" value="LSm14_N"/>
    <property type="match status" value="1"/>
</dbReference>
<gene>
    <name evidence="3" type="ORF">MTR67_036532</name>
</gene>
<dbReference type="Proteomes" id="UP001234989">
    <property type="component" value="Chromosome 8"/>
</dbReference>
<reference evidence="3" key="1">
    <citation type="submission" date="2023-08" db="EMBL/GenBank/DDBJ databases">
        <title>A de novo genome assembly of Solanum verrucosum Schlechtendal, a Mexican diploid species geographically isolated from the other diploid A-genome species in potato relatives.</title>
        <authorList>
            <person name="Hosaka K."/>
        </authorList>
    </citation>
    <scope>NUCLEOTIDE SEQUENCE</scope>
    <source>
        <tissue evidence="3">Young leaves</tissue>
    </source>
</reference>
<dbReference type="SUPFAM" id="SSF50182">
    <property type="entry name" value="Sm-like ribonucleoproteins"/>
    <property type="match status" value="1"/>
</dbReference>
<feature type="domain" description="Lsm14-like N-terminal" evidence="2">
    <location>
        <begin position="23"/>
        <end position="118"/>
    </location>
</feature>
<dbReference type="PANTHER" id="PTHR13586">
    <property type="entry name" value="SCD6 PROTEIN-RELATED"/>
    <property type="match status" value="1"/>
</dbReference>
<dbReference type="SMART" id="SM01271">
    <property type="entry name" value="LSM14"/>
    <property type="match status" value="1"/>
</dbReference>
<evidence type="ECO:0000256" key="1">
    <source>
        <dbReference type="SAM" id="MobiDB-lite"/>
    </source>
</evidence>
<dbReference type="InterPro" id="IPR010920">
    <property type="entry name" value="LSM_dom_sf"/>
</dbReference>
<evidence type="ECO:0000313" key="4">
    <source>
        <dbReference type="Proteomes" id="UP001234989"/>
    </source>
</evidence>
<dbReference type="AlphaFoldDB" id="A0AAF0UBY7"/>